<evidence type="ECO:0000313" key="3">
    <source>
        <dbReference type="EMBL" id="MCY1595511.1"/>
    </source>
</evidence>
<keyword evidence="1" id="KW-0472">Membrane</keyword>
<evidence type="ECO:0000256" key="1">
    <source>
        <dbReference type="SAM" id="Phobius"/>
    </source>
</evidence>
<keyword evidence="1" id="KW-1133">Transmembrane helix</keyword>
<organism evidence="3 5">
    <name type="scientific">Staphylococcus pettenkoferi</name>
    <dbReference type="NCBI Taxonomy" id="170573"/>
    <lineage>
        <taxon>Bacteria</taxon>
        <taxon>Bacillati</taxon>
        <taxon>Bacillota</taxon>
        <taxon>Bacilli</taxon>
        <taxon>Bacillales</taxon>
        <taxon>Staphylococcaceae</taxon>
        <taxon>Staphylococcus</taxon>
    </lineage>
</organism>
<dbReference type="AlphaFoldDB" id="A0A9Q4H5C6"/>
<feature type="transmembrane region" description="Helical" evidence="1">
    <location>
        <begin position="6"/>
        <end position="26"/>
    </location>
</feature>
<reference evidence="3" key="2">
    <citation type="journal article" date="2022" name="Int. J. Mol. Sci.">
        <title>Phenotypic and genotypic virulence characterisation of Staphylococcus pettenkoferi strains isolated from human bloodstream and diabetic foot infections.</title>
        <authorList>
            <person name="Magnan C."/>
        </authorList>
    </citation>
    <scope>NUCLEOTIDE SEQUENCE</scope>
    <source>
        <strain evidence="3">NSP020P</strain>
    </source>
</reference>
<evidence type="ECO:0000313" key="5">
    <source>
        <dbReference type="Proteomes" id="UP001081438"/>
    </source>
</evidence>
<name>A0A9Q4H5C6_9STAP</name>
<protein>
    <submittedName>
        <fullName evidence="3">Uncharacterized protein</fullName>
    </submittedName>
</protein>
<dbReference type="GeneID" id="42044422"/>
<keyword evidence="1" id="KW-0812">Transmembrane</keyword>
<dbReference type="KEGG" id="spet:CEP67_11295"/>
<reference evidence="2" key="1">
    <citation type="journal article" date="2022" name="Int. J. Mol. Sci.">
        <title>Phenotypic and Genotypic Virulence Characterisation of Staphylococcus pettenkoferi Strains Isolated from Human Bloodstream and Diabetic Foot Infections.</title>
        <authorList>
            <person name="Magnan C."/>
            <person name="Ahmad-Mansour N."/>
            <person name="Pouget C."/>
            <person name="Morsli M."/>
            <person name="Huc-Brandt S."/>
            <person name="Pantel A."/>
            <person name="Dunyach-Remy C."/>
            <person name="Sotto A."/>
            <person name="Molle V."/>
            <person name="Lavigne J.-P."/>
        </authorList>
    </citation>
    <scope>NUCLEOTIDE SEQUENCE</scope>
    <source>
        <strain evidence="2">NSP012P</strain>
    </source>
</reference>
<sequence>MSIHYIFLLTVSIIFLIAGIITLSLYKAKRSQESKESLLGITVMLFIFGVVGTLFALIFGWLI</sequence>
<evidence type="ECO:0000313" key="4">
    <source>
        <dbReference type="Proteomes" id="UP001072952"/>
    </source>
</evidence>
<accession>A0A9Q4H5C6</accession>
<proteinExistence type="predicted"/>
<keyword evidence="4" id="KW-1185">Reference proteome</keyword>
<evidence type="ECO:0000313" key="2">
    <source>
        <dbReference type="EMBL" id="MCY1583668.1"/>
    </source>
</evidence>
<dbReference type="EMBL" id="JANSLD010000031">
    <property type="protein sequence ID" value="MCY1583668.1"/>
    <property type="molecule type" value="Genomic_DNA"/>
</dbReference>
<dbReference type="Proteomes" id="UP001081438">
    <property type="component" value="Unassembled WGS sequence"/>
</dbReference>
<feature type="transmembrane region" description="Helical" evidence="1">
    <location>
        <begin position="38"/>
        <end position="62"/>
    </location>
</feature>
<gene>
    <name evidence="3" type="ORF">NW112_09710</name>
    <name evidence="2" type="ORF">NW133_09010</name>
</gene>
<reference evidence="2" key="3">
    <citation type="submission" date="2022-08" db="EMBL/GenBank/DDBJ databases">
        <authorList>
            <person name="Magnan C."/>
        </authorList>
    </citation>
    <scope>NUCLEOTIDE SEQUENCE</scope>
    <source>
        <strain evidence="2">NSP012P</strain>
    </source>
</reference>
<dbReference type="EMBL" id="JANSKX010000032">
    <property type="protein sequence ID" value="MCY1595511.1"/>
    <property type="molecule type" value="Genomic_DNA"/>
</dbReference>
<dbReference type="NCBIfam" id="NF047370">
    <property type="entry name" value="toxin_TsaT"/>
    <property type="match status" value="1"/>
</dbReference>
<dbReference type="RefSeq" id="WP_002472307.1">
    <property type="nucleotide sequence ID" value="NZ_CP022096.2"/>
</dbReference>
<comment type="caution">
    <text evidence="3">The sequence shown here is derived from an EMBL/GenBank/DDBJ whole genome shotgun (WGS) entry which is preliminary data.</text>
</comment>
<dbReference type="Proteomes" id="UP001072952">
    <property type="component" value="Unassembled WGS sequence"/>
</dbReference>